<comment type="caution">
    <text evidence="2">The sequence shown here is derived from an EMBL/GenBank/DDBJ whole genome shotgun (WGS) entry which is preliminary data.</text>
</comment>
<keyword evidence="1" id="KW-1133">Transmembrane helix</keyword>
<proteinExistence type="predicted"/>
<dbReference type="Proteomes" id="UP001236620">
    <property type="component" value="Unassembled WGS sequence"/>
</dbReference>
<name>A0ABU0NF20_9MOLU</name>
<evidence type="ECO:0000256" key="1">
    <source>
        <dbReference type="SAM" id="Phobius"/>
    </source>
</evidence>
<protein>
    <submittedName>
        <fullName evidence="2">Surface protein</fullName>
    </submittedName>
</protein>
<keyword evidence="1" id="KW-0472">Membrane</keyword>
<dbReference type="NCBIfam" id="TIGR02167">
    <property type="entry name" value="Liste_lipo_26"/>
    <property type="match status" value="9"/>
</dbReference>
<feature type="transmembrane region" description="Helical" evidence="1">
    <location>
        <begin position="574"/>
        <end position="598"/>
    </location>
</feature>
<evidence type="ECO:0000313" key="3">
    <source>
        <dbReference type="Proteomes" id="UP001236620"/>
    </source>
</evidence>
<dbReference type="InterPro" id="IPR011889">
    <property type="entry name" value="Liste_lipo_26"/>
</dbReference>
<dbReference type="Pfam" id="PF03382">
    <property type="entry name" value="DUF285"/>
    <property type="match status" value="2"/>
</dbReference>
<reference evidence="2" key="1">
    <citation type="submission" date="2023-07" db="EMBL/GenBank/DDBJ databases">
        <title>Genomic Encyclopedia of Type Strains, Phase IV (KMG-IV): sequencing the most valuable type-strain genomes for metagenomic binning, comparative biology and taxonomic classification.</title>
        <authorList>
            <person name="Goeker M."/>
        </authorList>
    </citation>
    <scope>NUCLEOTIDE SEQUENCE [LARGE SCALE GENOMIC DNA]</scope>
    <source>
        <strain evidence="2">DSM 22019</strain>
    </source>
</reference>
<gene>
    <name evidence="2" type="ORF">J2Z63_000688</name>
</gene>
<keyword evidence="3" id="KW-1185">Reference proteome</keyword>
<dbReference type="EMBL" id="JAUSWP010000007">
    <property type="protein sequence ID" value="MDQ0568040.1"/>
    <property type="molecule type" value="Genomic_DNA"/>
</dbReference>
<keyword evidence="1" id="KW-0812">Transmembrane</keyword>
<organism evidence="2 3">
    <name type="scientific">Mycoplasma yeatsii</name>
    <dbReference type="NCBI Taxonomy" id="51365"/>
    <lineage>
        <taxon>Bacteria</taxon>
        <taxon>Bacillati</taxon>
        <taxon>Mycoplasmatota</taxon>
        <taxon>Mollicutes</taxon>
        <taxon>Mycoplasmataceae</taxon>
        <taxon>Mycoplasma</taxon>
    </lineage>
</organism>
<sequence>MKLLGCLLLTFLSTPGLKLTTKVNNSNITTQNPSILIEEKQHKYNKSGTECIEIGYFKNHEGEWQIQHFPESVNKVPDKLPSHITSLRGAFRGNKNPKIKGIENWDTSNVTNMSHMFLFAEKFNQNIGNWGTSNVTDMSGMFSFAKNFNQPIGNWDTSNVTEIEKMFLGAEKFNQDISQWDISKITSLMQMFAGAEAFNSDVSNWNTSNVTNMSFMFAGARNFNQNISTKEVVKSDGTKYIAWDISKVTTIQNIFAGAENFNQDISNWNTSNVTNMRGVFWKAAKFNKPLTKWDTSNVTNMSLMFSDTSEFNQSISHFNTSNVTNMQHMFEDANSFNQDISNWNTSNVTNMSQMFAGTGSFNQNISKWDVSKVTDMNSMFTEARSFNQNISSWDTSNVTDMGYMFAEATNFEQDLSKLNVERVEEFEFFGNPDKFTLPNFPNFPPNKLREIIERSLSFRIPAGANIGKKFSFKDGVFYFFYNLYNDFDLIVKSKIEEDGVVLELDDGKKITNKDEQNYQWTIDNQNNALRLNFTYNESENKSHKVVFYITRHNEPKQFDEFFQEIRQPKQDSNLGLILGSSVGTTTGVVSIASTAISVMKRRKKNK</sequence>
<dbReference type="InterPro" id="IPR005046">
    <property type="entry name" value="DUF285"/>
</dbReference>
<evidence type="ECO:0000313" key="2">
    <source>
        <dbReference type="EMBL" id="MDQ0568040.1"/>
    </source>
</evidence>
<accession>A0ABU0NF20</accession>
<dbReference type="RefSeq" id="WP_307445353.1">
    <property type="nucleotide sequence ID" value="NZ_JAUSWP010000007.1"/>
</dbReference>